<proteinExistence type="predicted"/>
<dbReference type="RefSeq" id="WP_051968556.1">
    <property type="nucleotide sequence ID" value="NZ_UFSO01000002.1"/>
</dbReference>
<dbReference type="Pfam" id="PF00497">
    <property type="entry name" value="SBP_bac_3"/>
    <property type="match status" value="1"/>
</dbReference>
<name>A0A376BM43_9NEIS</name>
<dbReference type="EMBL" id="UFSO01000002">
    <property type="protein sequence ID" value="SSY70837.1"/>
    <property type="molecule type" value="Genomic_DNA"/>
</dbReference>
<protein>
    <submittedName>
        <fullName evidence="4">ABC transporter arginine-binding protein 1</fullName>
    </submittedName>
</protein>
<organism evidence="4 5">
    <name type="scientific">Alysiella crassa</name>
    <dbReference type="NCBI Taxonomy" id="153491"/>
    <lineage>
        <taxon>Bacteria</taxon>
        <taxon>Pseudomonadati</taxon>
        <taxon>Pseudomonadota</taxon>
        <taxon>Betaproteobacteria</taxon>
        <taxon>Neisseriales</taxon>
        <taxon>Neisseriaceae</taxon>
        <taxon>Alysiella</taxon>
    </lineage>
</organism>
<reference evidence="4 5" key="1">
    <citation type="submission" date="2018-06" db="EMBL/GenBank/DDBJ databases">
        <authorList>
            <consortium name="Pathogen Informatics"/>
            <person name="Doyle S."/>
        </authorList>
    </citation>
    <scope>NUCLEOTIDE SEQUENCE [LARGE SCALE GENOMIC DNA]</scope>
    <source>
        <strain evidence="4 5">NCTC10283</strain>
    </source>
</reference>
<dbReference type="PANTHER" id="PTHR35936">
    <property type="entry name" value="MEMBRANE-BOUND LYTIC MUREIN TRANSGLYCOSYLASE F"/>
    <property type="match status" value="1"/>
</dbReference>
<dbReference type="InterPro" id="IPR001320">
    <property type="entry name" value="Iontro_rcpt_C"/>
</dbReference>
<accession>A0A376BM43</accession>
<dbReference type="OrthoDB" id="8611212at2"/>
<dbReference type="GO" id="GO:0015276">
    <property type="term" value="F:ligand-gated monoatomic ion channel activity"/>
    <property type="evidence" value="ECO:0007669"/>
    <property type="project" value="InterPro"/>
</dbReference>
<dbReference type="GO" id="GO:0016020">
    <property type="term" value="C:membrane"/>
    <property type="evidence" value="ECO:0007669"/>
    <property type="project" value="InterPro"/>
</dbReference>
<sequence length="272" mass="30352">MQSHWKLFGVLPFMFLAACDNNPNNMVTPTHTQQSAASSTPTGKQPNYVVVSQYSYPPFATRAADGSLIGMDMDLLNEIAKKQGFTLTFLPHDMTGLLENLDEGRADIVATGVNITPERLEKYEFSKPYLEGNWVALLNRDKVKVESWSELKNKPIAVQENSLSQTQLHATEITNQSVLVKTVYLGLTAVNKGEAVALYDVDSVLHTYFKDNPAYYTVTDEKSGKIPFGFVMKKGNTELKAKLDKGIDDIRADGTYQKIIDKWYPKANTVTK</sequence>
<dbReference type="SUPFAM" id="SSF53850">
    <property type="entry name" value="Periplasmic binding protein-like II"/>
    <property type="match status" value="1"/>
</dbReference>
<dbReference type="PROSITE" id="PS51257">
    <property type="entry name" value="PROKAR_LIPOPROTEIN"/>
    <property type="match status" value="1"/>
</dbReference>
<dbReference type="InterPro" id="IPR001638">
    <property type="entry name" value="Solute-binding_3/MltF_N"/>
</dbReference>
<dbReference type="SMART" id="SM00062">
    <property type="entry name" value="PBPb"/>
    <property type="match status" value="1"/>
</dbReference>
<dbReference type="CDD" id="cd13530">
    <property type="entry name" value="PBP2_peptides_like"/>
    <property type="match status" value="1"/>
</dbReference>
<evidence type="ECO:0000313" key="4">
    <source>
        <dbReference type="EMBL" id="SSY70837.1"/>
    </source>
</evidence>
<evidence type="ECO:0000259" key="2">
    <source>
        <dbReference type="SMART" id="SM00062"/>
    </source>
</evidence>
<dbReference type="Proteomes" id="UP000254209">
    <property type="component" value="Unassembled WGS sequence"/>
</dbReference>
<dbReference type="Gene3D" id="3.40.190.10">
    <property type="entry name" value="Periplasmic binding protein-like II"/>
    <property type="match status" value="2"/>
</dbReference>
<evidence type="ECO:0000259" key="3">
    <source>
        <dbReference type="SMART" id="SM00079"/>
    </source>
</evidence>
<evidence type="ECO:0000313" key="5">
    <source>
        <dbReference type="Proteomes" id="UP000254209"/>
    </source>
</evidence>
<feature type="domain" description="Ionotropic glutamate receptor C-terminal" evidence="3">
    <location>
        <begin position="47"/>
        <end position="266"/>
    </location>
</feature>
<dbReference type="PANTHER" id="PTHR35936:SF19">
    <property type="entry name" value="AMINO-ACID-BINDING PROTEIN YXEM-RELATED"/>
    <property type="match status" value="1"/>
</dbReference>
<feature type="domain" description="Solute-binding protein family 3/N-terminal" evidence="2">
    <location>
        <begin position="47"/>
        <end position="267"/>
    </location>
</feature>
<gene>
    <name evidence="4" type="primary">artJ_2</name>
    <name evidence="4" type="ORF">NCTC10283_00951</name>
</gene>
<dbReference type="AlphaFoldDB" id="A0A376BM43"/>
<dbReference type="STRING" id="1120980.GCA_000745955_01803"/>
<evidence type="ECO:0000256" key="1">
    <source>
        <dbReference type="ARBA" id="ARBA00022729"/>
    </source>
</evidence>
<keyword evidence="5" id="KW-1185">Reference proteome</keyword>
<keyword evidence="1" id="KW-0732">Signal</keyword>
<dbReference type="SMART" id="SM00079">
    <property type="entry name" value="PBPe"/>
    <property type="match status" value="1"/>
</dbReference>